<dbReference type="Proteomes" id="UP000441389">
    <property type="component" value="Unassembled WGS sequence"/>
</dbReference>
<dbReference type="InterPro" id="IPR008257">
    <property type="entry name" value="Pept_M19"/>
</dbReference>
<keyword evidence="2" id="KW-1185">Reference proteome</keyword>
<dbReference type="AlphaFoldDB" id="A0A6I4J291"/>
<dbReference type="SUPFAM" id="SSF51556">
    <property type="entry name" value="Metallo-dependent hydrolases"/>
    <property type="match status" value="1"/>
</dbReference>
<accession>A0A6I4J291</accession>
<gene>
    <name evidence="1" type="ORF">GON01_09505</name>
</gene>
<evidence type="ECO:0000313" key="2">
    <source>
        <dbReference type="Proteomes" id="UP000441389"/>
    </source>
</evidence>
<comment type="caution">
    <text evidence="1">The sequence shown here is derived from an EMBL/GenBank/DDBJ whole genome shotgun (WGS) entry which is preliminary data.</text>
</comment>
<reference evidence="1 2" key="1">
    <citation type="submission" date="2019-12" db="EMBL/GenBank/DDBJ databases">
        <authorList>
            <person name="Huq M.A."/>
        </authorList>
    </citation>
    <scope>NUCLEOTIDE SEQUENCE [LARGE SCALE GENOMIC DNA]</scope>
    <source>
        <strain evidence="1 2">MAH-20</strain>
    </source>
</reference>
<dbReference type="PANTHER" id="PTHR10443:SF12">
    <property type="entry name" value="DIPEPTIDASE"/>
    <property type="match status" value="1"/>
</dbReference>
<dbReference type="PROSITE" id="PS51365">
    <property type="entry name" value="RENAL_DIPEPTIDASE_2"/>
    <property type="match status" value="1"/>
</dbReference>
<proteinExistence type="predicted"/>
<dbReference type="GO" id="GO:0070573">
    <property type="term" value="F:metallodipeptidase activity"/>
    <property type="evidence" value="ECO:0007669"/>
    <property type="project" value="InterPro"/>
</dbReference>
<dbReference type="PANTHER" id="PTHR10443">
    <property type="entry name" value="MICROSOMAL DIPEPTIDASE"/>
    <property type="match status" value="1"/>
</dbReference>
<dbReference type="InterPro" id="IPR032466">
    <property type="entry name" value="Metal_Hydrolase"/>
</dbReference>
<organism evidence="1 2">
    <name type="scientific">Sphingomonas horti</name>
    <dbReference type="NCBI Taxonomy" id="2682842"/>
    <lineage>
        <taxon>Bacteria</taxon>
        <taxon>Pseudomonadati</taxon>
        <taxon>Pseudomonadota</taxon>
        <taxon>Alphaproteobacteria</taxon>
        <taxon>Sphingomonadales</taxon>
        <taxon>Sphingomonadaceae</taxon>
        <taxon>Sphingomonas</taxon>
    </lineage>
</organism>
<dbReference type="Gene3D" id="3.20.20.140">
    <property type="entry name" value="Metal-dependent hydrolases"/>
    <property type="match status" value="1"/>
</dbReference>
<name>A0A6I4J291_9SPHN</name>
<dbReference type="EMBL" id="WQMS01000012">
    <property type="protein sequence ID" value="MVO78168.1"/>
    <property type="molecule type" value="Genomic_DNA"/>
</dbReference>
<protein>
    <submittedName>
        <fullName evidence="1">Peptidase M19</fullName>
    </submittedName>
</protein>
<evidence type="ECO:0000313" key="1">
    <source>
        <dbReference type="EMBL" id="MVO78168.1"/>
    </source>
</evidence>
<dbReference type="RefSeq" id="WP_157027146.1">
    <property type="nucleotide sequence ID" value="NZ_WQMS01000012.1"/>
</dbReference>
<dbReference type="Pfam" id="PF01244">
    <property type="entry name" value="Peptidase_M19"/>
    <property type="match status" value="1"/>
</dbReference>
<sequence length="336" mass="36299">MHHDVIEVSPRARSLLAEALVWDMVYPLEPWAGNDLDSLARLKAAGYDMVSLTVAGDDHDVGQAFERVAAARAQIQERSDALHLVEVIEDVAASKAAGKLGVGLHFEGTRCFGRKVDSIEAFVRLGVRHTLLAFNSANSAGSGCAEPHDGGLTMFGRRLVSEMQRVGMLLDLSHVGFRTSMDAMEIAIRPVMFSHSNVAALAPSFRNLSDEQIKACAATGGVIGLSGSSSYLGDEAVRPQTLFAHLDYIVQMVGPAHVGLGLDLVVDAQKVTEYARARPDEWPMARDPDWPGFRYFPPEQLPALVEQMIGHGYDDQSVKAILGGNHQRVCAAAWAA</sequence>
<dbReference type="GO" id="GO:0006508">
    <property type="term" value="P:proteolysis"/>
    <property type="evidence" value="ECO:0007669"/>
    <property type="project" value="InterPro"/>
</dbReference>